<dbReference type="InterPro" id="IPR007865">
    <property type="entry name" value="Aminopep_P_N"/>
</dbReference>
<evidence type="ECO:0000256" key="3">
    <source>
        <dbReference type="ARBA" id="ARBA00022723"/>
    </source>
</evidence>
<feature type="domain" description="Aminopeptidase P N-terminal" evidence="6">
    <location>
        <begin position="27"/>
        <end position="165"/>
    </location>
</feature>
<dbReference type="GO" id="GO:0070006">
    <property type="term" value="F:metalloaminopeptidase activity"/>
    <property type="evidence" value="ECO:0007669"/>
    <property type="project" value="InterPro"/>
</dbReference>
<evidence type="ECO:0000313" key="8">
    <source>
        <dbReference type="Proteomes" id="UP001214628"/>
    </source>
</evidence>
<keyword evidence="3" id="KW-0479">Metal-binding</keyword>
<dbReference type="Pfam" id="PF00557">
    <property type="entry name" value="Peptidase_M24"/>
    <property type="match status" value="1"/>
</dbReference>
<dbReference type="Pfam" id="PF05195">
    <property type="entry name" value="AMP_N"/>
    <property type="match status" value="1"/>
</dbReference>
<dbReference type="Gene3D" id="3.90.230.10">
    <property type="entry name" value="Creatinase/methionine aminopeptidase superfamily"/>
    <property type="match status" value="1"/>
</dbReference>
<dbReference type="PANTHER" id="PTHR43226:SF4">
    <property type="entry name" value="XAA-PRO AMINOPEPTIDASE 3"/>
    <property type="match status" value="1"/>
</dbReference>
<dbReference type="GO" id="GO:0005739">
    <property type="term" value="C:mitochondrion"/>
    <property type="evidence" value="ECO:0007669"/>
    <property type="project" value="TreeGrafter"/>
</dbReference>
<comment type="cofactor">
    <cofactor evidence="1">
        <name>Mn(2+)</name>
        <dbReference type="ChEBI" id="CHEBI:29035"/>
    </cofactor>
</comment>
<dbReference type="Proteomes" id="UP001214628">
    <property type="component" value="Chromosome 3"/>
</dbReference>
<comment type="similarity">
    <text evidence="2">Belongs to the peptidase M24B family.</text>
</comment>
<dbReference type="InterPro" id="IPR001714">
    <property type="entry name" value="Pept_M24_MAP"/>
</dbReference>
<protein>
    <submittedName>
        <fullName evidence="7">Intermediate cleaving peptidase 55</fullName>
        <ecNumber evidence="7">3.4.11.26</ecNumber>
    </submittedName>
</protein>
<dbReference type="SMART" id="SM01011">
    <property type="entry name" value="AMP_N"/>
    <property type="match status" value="1"/>
</dbReference>
<dbReference type="InterPro" id="IPR000994">
    <property type="entry name" value="Pept_M24"/>
</dbReference>
<keyword evidence="7" id="KW-0645">Protease</keyword>
<dbReference type="GO" id="GO:0006508">
    <property type="term" value="P:proteolysis"/>
    <property type="evidence" value="ECO:0007669"/>
    <property type="project" value="TreeGrafter"/>
</dbReference>
<accession>A0AAF0FAX2</accession>
<dbReference type="PROSITE" id="PS00491">
    <property type="entry name" value="PROLINE_PEPTIDASE"/>
    <property type="match status" value="1"/>
</dbReference>
<dbReference type="InterPro" id="IPR029149">
    <property type="entry name" value="Creatin/AminoP/Spt16_N"/>
</dbReference>
<evidence type="ECO:0000256" key="4">
    <source>
        <dbReference type="ARBA" id="ARBA00022801"/>
    </source>
</evidence>
<dbReference type="InterPro" id="IPR052433">
    <property type="entry name" value="X-Pro_dipept-like"/>
</dbReference>
<dbReference type="PRINTS" id="PR00599">
    <property type="entry name" value="MAPEPTIDASE"/>
</dbReference>
<dbReference type="PANTHER" id="PTHR43226">
    <property type="entry name" value="XAA-PRO AMINOPEPTIDASE 3"/>
    <property type="match status" value="1"/>
</dbReference>
<dbReference type="SUPFAM" id="SSF55920">
    <property type="entry name" value="Creatinase/aminopeptidase"/>
    <property type="match status" value="1"/>
</dbReference>
<keyword evidence="8" id="KW-1185">Reference proteome</keyword>
<keyword evidence="5" id="KW-0464">Manganese</keyword>
<dbReference type="EC" id="3.4.11.26" evidence="7"/>
<evidence type="ECO:0000256" key="5">
    <source>
        <dbReference type="ARBA" id="ARBA00023211"/>
    </source>
</evidence>
<evidence type="ECO:0000313" key="7">
    <source>
        <dbReference type="EMBL" id="WFD43922.1"/>
    </source>
</evidence>
<sequence>MFPLDFRRGWDAAKGGGVAYDHLTPGIPAAEYEQRRRNLMDRLPTGSVAVLMGARMKYMSQNIFYKFRQESNFWYLTGLEEPDCAMILVKNSSQRGYNMTLFVTPRQQQRELWDGPTCGLDAAVKVFGADSAEPNDPNVLLHVLKTTLADAEHLYVDLPAQVTNPRQTQRSQRFSLHDFLAPPSPTGLDLFSRKTDFENLVRMLSDRRNTHSLQREINVLRSRKSKNELAVMRQAGAISGAAMTEVMRAVRPGMLESEAQAIFEFECARRGSARQAYVPVFASGRNALKIHYVRNDCVVGDKQVMSVDAGCELAGYASDITRTMPTAADGKFTPAQRDLYEVLLRVLKECTSLATAHQITSLSNLHRRSVDLLASELRALGFSLSLGTLERTLYPHYLSHWLGIDLHDTPTIDRSTILEEGMVLTIEPGLYIPDDAAFPKEYRGIGMRLEDDVAIGASEPYILSADAPKELVDVEAVCSGRLPRFP</sequence>
<dbReference type="GO" id="GO:0030145">
    <property type="term" value="F:manganese ion binding"/>
    <property type="evidence" value="ECO:0007669"/>
    <property type="project" value="InterPro"/>
</dbReference>
<organism evidence="7 8">
    <name type="scientific">Malassezia psittaci</name>
    <dbReference type="NCBI Taxonomy" id="1821823"/>
    <lineage>
        <taxon>Eukaryota</taxon>
        <taxon>Fungi</taxon>
        <taxon>Dikarya</taxon>
        <taxon>Basidiomycota</taxon>
        <taxon>Ustilaginomycotina</taxon>
        <taxon>Malasseziomycetes</taxon>
        <taxon>Malasseziales</taxon>
        <taxon>Malasseziaceae</taxon>
        <taxon>Malassezia</taxon>
    </lineage>
</organism>
<evidence type="ECO:0000256" key="2">
    <source>
        <dbReference type="ARBA" id="ARBA00008766"/>
    </source>
</evidence>
<dbReference type="SUPFAM" id="SSF53092">
    <property type="entry name" value="Creatinase/prolidase N-terminal domain"/>
    <property type="match status" value="1"/>
</dbReference>
<keyword evidence="7" id="KW-0031">Aminopeptidase</keyword>
<dbReference type="AlphaFoldDB" id="A0AAF0FAX2"/>
<proteinExistence type="inferred from homology"/>
<evidence type="ECO:0000256" key="1">
    <source>
        <dbReference type="ARBA" id="ARBA00001936"/>
    </source>
</evidence>
<dbReference type="EMBL" id="CP118377">
    <property type="protein sequence ID" value="WFD43922.1"/>
    <property type="molecule type" value="Genomic_DNA"/>
</dbReference>
<dbReference type="Gene3D" id="3.40.350.10">
    <property type="entry name" value="Creatinase/prolidase N-terminal domain"/>
    <property type="match status" value="1"/>
</dbReference>
<dbReference type="InterPro" id="IPR001131">
    <property type="entry name" value="Peptidase_M24B_aminopep-P_CS"/>
</dbReference>
<keyword evidence="4 7" id="KW-0378">Hydrolase</keyword>
<gene>
    <name evidence="7" type="primary">ICP55</name>
    <name evidence="7" type="ORF">MPSI1_002587</name>
</gene>
<name>A0AAF0FAX2_9BASI</name>
<evidence type="ECO:0000259" key="6">
    <source>
        <dbReference type="SMART" id="SM01011"/>
    </source>
</evidence>
<dbReference type="InterPro" id="IPR036005">
    <property type="entry name" value="Creatinase/aminopeptidase-like"/>
</dbReference>
<reference evidence="7" key="1">
    <citation type="submission" date="2023-02" db="EMBL/GenBank/DDBJ databases">
        <title>Mating type loci evolution in Malassezia.</title>
        <authorList>
            <person name="Coelho M.A."/>
        </authorList>
    </citation>
    <scope>NUCLEOTIDE SEQUENCE</scope>
    <source>
        <strain evidence="7">CBS 14136</strain>
    </source>
</reference>